<evidence type="ECO:0000313" key="3">
    <source>
        <dbReference type="Proteomes" id="UP001432209"/>
    </source>
</evidence>
<dbReference type="InterPro" id="IPR006680">
    <property type="entry name" value="Amidohydro-rel"/>
</dbReference>
<dbReference type="RefSeq" id="WP_329073933.1">
    <property type="nucleotide sequence ID" value="NZ_CP109495.1"/>
</dbReference>
<evidence type="ECO:0000259" key="1">
    <source>
        <dbReference type="Pfam" id="PF01979"/>
    </source>
</evidence>
<dbReference type="Gene3D" id="3.20.20.140">
    <property type="entry name" value="Metal-dependent hydrolases"/>
    <property type="match status" value="1"/>
</dbReference>
<name>A0ABZ1ZZ03_STRNV</name>
<keyword evidence="3" id="KW-1185">Reference proteome</keyword>
<dbReference type="InterPro" id="IPR051781">
    <property type="entry name" value="Metallo-dep_Hydrolase"/>
</dbReference>
<sequence length="270" mass="28250">MEKKFGGSVLLRTWSQSARNGGGSTIGPAHVAAATVIDGSGRDPGDVDVTVENGRITRLGASSTHGERLDAEGLTMTPGLIDARVRLGLASPIQSHFSFRISDAEIAEGIFATVGATLDAGFTTIRDTGGIDGGVVTAIAKGKVRGPRVLSCVPVRHNVREAFRRGASFLKLCVTGGVVGAHGRLTDTQFTVVEQLLHDTAGAGLAESTRDRAKGAREQMAEALAVAKHGAQADLVLWNGNPLEDPELFSDPTKAVLVLRAGRQIVKDLR</sequence>
<dbReference type="EMBL" id="CP109495">
    <property type="protein sequence ID" value="WUX50359.1"/>
    <property type="molecule type" value="Genomic_DNA"/>
</dbReference>
<dbReference type="Gene3D" id="2.30.40.10">
    <property type="entry name" value="Urease, subunit C, domain 1"/>
    <property type="match status" value="2"/>
</dbReference>
<dbReference type="InterPro" id="IPR011059">
    <property type="entry name" value="Metal-dep_hydrolase_composite"/>
</dbReference>
<evidence type="ECO:0000313" key="2">
    <source>
        <dbReference type="EMBL" id="WUX50359.1"/>
    </source>
</evidence>
<accession>A0ABZ1ZZ03</accession>
<dbReference type="SUPFAM" id="SSF51338">
    <property type="entry name" value="Composite domain of metallo-dependent hydrolases"/>
    <property type="match status" value="1"/>
</dbReference>
<proteinExistence type="predicted"/>
<gene>
    <name evidence="2" type="ORF">OG442_01645</name>
</gene>
<dbReference type="Pfam" id="PF01979">
    <property type="entry name" value="Amidohydro_1"/>
    <property type="match status" value="1"/>
</dbReference>
<protein>
    <submittedName>
        <fullName evidence="2">Amidohydrolase family protein</fullName>
    </submittedName>
</protein>
<reference evidence="2" key="1">
    <citation type="submission" date="2022-10" db="EMBL/GenBank/DDBJ databases">
        <title>The complete genomes of actinobacterial strains from the NBC collection.</title>
        <authorList>
            <person name="Joergensen T.S."/>
            <person name="Alvarez Arevalo M."/>
            <person name="Sterndorff E.B."/>
            <person name="Faurdal D."/>
            <person name="Vuksanovic O."/>
            <person name="Mourched A.-S."/>
            <person name="Charusanti P."/>
            <person name="Shaw S."/>
            <person name="Blin K."/>
            <person name="Weber T."/>
        </authorList>
    </citation>
    <scope>NUCLEOTIDE SEQUENCE</scope>
    <source>
        <strain evidence="2">NBC_01432</strain>
    </source>
</reference>
<dbReference type="PANTHER" id="PTHR43135">
    <property type="entry name" value="ALPHA-D-RIBOSE 1-METHYLPHOSPHONATE 5-TRIPHOSPHATE DIPHOSPHATASE"/>
    <property type="match status" value="1"/>
</dbReference>
<feature type="domain" description="Amidohydrolase-related" evidence="1">
    <location>
        <begin position="75"/>
        <end position="191"/>
    </location>
</feature>
<dbReference type="Proteomes" id="UP001432209">
    <property type="component" value="Chromosome"/>
</dbReference>
<dbReference type="PANTHER" id="PTHR43135:SF3">
    <property type="entry name" value="ALPHA-D-RIBOSE 1-METHYLPHOSPHONATE 5-TRIPHOSPHATE DIPHOSPHATASE"/>
    <property type="match status" value="1"/>
</dbReference>
<dbReference type="SUPFAM" id="SSF51556">
    <property type="entry name" value="Metallo-dependent hydrolases"/>
    <property type="match status" value="1"/>
</dbReference>
<organism evidence="2 3">
    <name type="scientific">Streptomyces niveus</name>
    <name type="common">Streptomyces spheroides</name>
    <dbReference type="NCBI Taxonomy" id="193462"/>
    <lineage>
        <taxon>Bacteria</taxon>
        <taxon>Bacillati</taxon>
        <taxon>Actinomycetota</taxon>
        <taxon>Actinomycetes</taxon>
        <taxon>Kitasatosporales</taxon>
        <taxon>Streptomycetaceae</taxon>
        <taxon>Streptomyces</taxon>
    </lineage>
</organism>
<dbReference type="InterPro" id="IPR032466">
    <property type="entry name" value="Metal_Hydrolase"/>
</dbReference>